<dbReference type="EnsemblMetazoa" id="HelroT183300">
    <property type="protein sequence ID" value="HelroP183300"/>
    <property type="gene ID" value="HelroG183300"/>
</dbReference>
<keyword evidence="6" id="KW-0472">Membrane</keyword>
<dbReference type="GO" id="GO:0004725">
    <property type="term" value="F:protein tyrosine phosphatase activity"/>
    <property type="evidence" value="ECO:0000318"/>
    <property type="project" value="GO_Central"/>
</dbReference>
<accession>T1FJF7</accession>
<dbReference type="InterPro" id="IPR018097">
    <property type="entry name" value="EGF_Ca-bd_CS"/>
</dbReference>
<evidence type="ECO:0000313" key="10">
    <source>
        <dbReference type="EMBL" id="ESO11292.1"/>
    </source>
</evidence>
<dbReference type="PANTHER" id="PTHR19134">
    <property type="entry name" value="RECEPTOR-TYPE TYROSINE-PROTEIN PHOSPHATASE"/>
    <property type="match status" value="1"/>
</dbReference>
<proteinExistence type="predicted"/>
<evidence type="ECO:0000256" key="2">
    <source>
        <dbReference type="ARBA" id="ARBA00022729"/>
    </source>
</evidence>
<dbReference type="EMBL" id="AMQM01008700">
    <property type="status" value="NOT_ANNOTATED_CDS"/>
    <property type="molecule type" value="Genomic_DNA"/>
</dbReference>
<dbReference type="Gene3D" id="3.90.190.10">
    <property type="entry name" value="Protein tyrosine phosphatase superfamily"/>
    <property type="match status" value="1"/>
</dbReference>
<evidence type="ECO:0008006" key="13">
    <source>
        <dbReference type="Google" id="ProtNLM"/>
    </source>
</evidence>
<sequence length="1033" mass="116085">MRLPSLSENTLIFFNLVNLIANLPRSEGTLANLAFGKRVLCVNHPEHVCSNAVDGDLNNIAATERESNWMVFDLGGLYRVEHIVLYNIAQGIPLGDALVMSRFLVGLLLDYVVGTSPTINTKCGRYPRYTLPGEVCRLNCSLPFQKSRFVVLFADFLDRTVYVAEFQIFGDKTISYSDRFIGCYKNFPSGDSRGSVLLLHQCLDHCGGYNFLYAGLVVSSRTTGKLGELVSSSLCGVPCSSDDHFCGSTGYFAVYTDCSVKNGMCGVHTCMANLIGPTYISECLCSVGYGKNYYNDDCRDIDECSLNANLCPANISTCVNTAGSYNCICSDGYEKSGQLNCTSKELKKEPLAVVSTQIDAAAIIGSVVGTSVALLLVAVIAAAIYFYQIKKTKRRTINSTTDEVKPGKFISKFTTKSTRQKSDGGSSKVHIEKLENYYKTLTPQGVRDQFKNIPLRNNSNCSYAEKPELRSKNRDKDALPFDHNRVILKVINEQVFSDYINACIVPSYRPKKYTFITAQSPYRKTAHDFWRMVSEKDACLVVELNFPKEIHQKSSKNHLPEAIGDGLQFKKNISVKCVSVEKWLNYEIRKIYIKMDSQKLLVTHMRYSGWPDEGVPANVGSVLNFHHHVKSVLQAKRSKNLPNIVVQCHCESTASSRTRSLQHAAVPDILTTTLSSIASIIYCNRTGVGASAIFIGLDYLIEQCEDKKVVDLPQCLRYLRSHRNHMIRTEKEYDFLYRAMIAYSNLGHTTCFSLMDDSFAKFLNDELFDKSLEKQLKCFNKVNAFLTGKISKSIKGELFYKDVLGDDGSVIVVVNSKPANKSALKLLIPEPGRKMTFRDIVLENSEDASHVYQTASSLRTTLLTLTKNEDRINYDNDADDEINRDNKEAGGDVYDKLSNYGRRVKVHFLTSTDEIQSLYKMLKEDVKNFKLPAIPLLFRNSEDLEVNVVLVMLSLLEMLDSCKHVDIYQTVLQLQSRYNNNNNNNNINDINIYNIVPETTDNNDDVFITINQYKLIHNIVKKIVIDNDGSRQL</sequence>
<protein>
    <recommendedName>
        <fullName evidence="13">Tyrosine-protein phosphatase domain-containing protein</fullName>
    </recommendedName>
</protein>
<evidence type="ECO:0000256" key="3">
    <source>
        <dbReference type="ARBA" id="ARBA00022737"/>
    </source>
</evidence>
<reference evidence="11" key="3">
    <citation type="submission" date="2015-06" db="UniProtKB">
        <authorList>
            <consortium name="EnsemblMetazoa"/>
        </authorList>
    </citation>
    <scope>IDENTIFICATION</scope>
</reference>
<dbReference type="SUPFAM" id="SSF52799">
    <property type="entry name" value="(Phosphotyrosine protein) phosphatases II"/>
    <property type="match status" value="1"/>
</dbReference>
<dbReference type="RefSeq" id="XP_009010582.1">
    <property type="nucleotide sequence ID" value="XM_009012334.1"/>
</dbReference>
<dbReference type="PANTHER" id="PTHR19134:SF536">
    <property type="entry name" value="TYROSINE-PROTEIN PHOSPHATASE DOMAIN-CONTAINING PROTEIN"/>
    <property type="match status" value="1"/>
</dbReference>
<gene>
    <name evidence="11" type="primary">20208956</name>
    <name evidence="10" type="ORF">HELRODRAFT_183300</name>
</gene>
<evidence type="ECO:0000256" key="1">
    <source>
        <dbReference type="ARBA" id="ARBA00022536"/>
    </source>
</evidence>
<dbReference type="FunFam" id="2.10.25.10:FF:000038">
    <property type="entry name" value="Fibrillin 2"/>
    <property type="match status" value="1"/>
</dbReference>
<dbReference type="PRINTS" id="PR00700">
    <property type="entry name" value="PRTYPHPHTASE"/>
</dbReference>
<dbReference type="GeneID" id="20208956"/>
<dbReference type="InParanoid" id="T1FJF7"/>
<feature type="domain" description="Tyrosine specific protein phosphatases" evidence="9">
    <location>
        <begin position="687"/>
        <end position="734"/>
    </location>
</feature>
<dbReference type="SUPFAM" id="SSF57184">
    <property type="entry name" value="Growth factor receptor domain"/>
    <property type="match status" value="1"/>
</dbReference>
<dbReference type="KEGG" id="hro:HELRODRAFT_183300"/>
<keyword evidence="6" id="KW-1133">Transmembrane helix</keyword>
<organism evidence="11 12">
    <name type="scientific">Helobdella robusta</name>
    <name type="common">Californian leech</name>
    <dbReference type="NCBI Taxonomy" id="6412"/>
    <lineage>
        <taxon>Eukaryota</taxon>
        <taxon>Metazoa</taxon>
        <taxon>Spiralia</taxon>
        <taxon>Lophotrochozoa</taxon>
        <taxon>Annelida</taxon>
        <taxon>Clitellata</taxon>
        <taxon>Hirudinea</taxon>
        <taxon>Rhynchobdellida</taxon>
        <taxon>Glossiphoniidae</taxon>
        <taxon>Helobdella</taxon>
    </lineage>
</organism>
<dbReference type="Pfam" id="PF00102">
    <property type="entry name" value="Y_phosphatase"/>
    <property type="match status" value="2"/>
</dbReference>
<dbReference type="InterPro" id="IPR008979">
    <property type="entry name" value="Galactose-bd-like_sf"/>
</dbReference>
<dbReference type="InterPro" id="IPR009030">
    <property type="entry name" value="Growth_fac_rcpt_cys_sf"/>
</dbReference>
<dbReference type="GO" id="GO:0007165">
    <property type="term" value="P:signal transduction"/>
    <property type="evidence" value="ECO:0000318"/>
    <property type="project" value="GO_Central"/>
</dbReference>
<dbReference type="SMART" id="SM00181">
    <property type="entry name" value="EGF"/>
    <property type="match status" value="2"/>
</dbReference>
<dbReference type="PROSITE" id="PS00010">
    <property type="entry name" value="ASX_HYDROXYL"/>
    <property type="match status" value="1"/>
</dbReference>
<evidence type="ECO:0000313" key="12">
    <source>
        <dbReference type="Proteomes" id="UP000015101"/>
    </source>
</evidence>
<name>T1FJF7_HELRO</name>
<evidence type="ECO:0000259" key="8">
    <source>
        <dbReference type="PROSITE" id="PS50055"/>
    </source>
</evidence>
<keyword evidence="6" id="KW-0812">Transmembrane</keyword>
<dbReference type="EMBL" id="KB095830">
    <property type="protein sequence ID" value="ESO11292.1"/>
    <property type="molecule type" value="Genomic_DNA"/>
</dbReference>
<evidence type="ECO:0000313" key="11">
    <source>
        <dbReference type="EnsemblMetazoa" id="HelroP183300"/>
    </source>
</evidence>
<dbReference type="InterPro" id="IPR001881">
    <property type="entry name" value="EGF-like_Ca-bd_dom"/>
</dbReference>
<dbReference type="PROSITE" id="PS50056">
    <property type="entry name" value="TYR_PHOSPHATASE_2"/>
    <property type="match status" value="1"/>
</dbReference>
<dbReference type="STRING" id="6412.T1FJF7"/>
<dbReference type="Gene3D" id="2.60.120.260">
    <property type="entry name" value="Galactose-binding domain-like"/>
    <property type="match status" value="1"/>
</dbReference>
<dbReference type="PROSITE" id="PS50055">
    <property type="entry name" value="TYR_PHOSPHATASE_PTP"/>
    <property type="match status" value="1"/>
</dbReference>
<dbReference type="Gene3D" id="2.10.25.10">
    <property type="entry name" value="Laminin"/>
    <property type="match status" value="1"/>
</dbReference>
<dbReference type="SMART" id="SM00194">
    <property type="entry name" value="PTPc"/>
    <property type="match status" value="1"/>
</dbReference>
<keyword evidence="4" id="KW-1015">Disulfide bond</keyword>
<keyword evidence="2" id="KW-0732">Signal</keyword>
<feature type="domain" description="EGF-like" evidence="7">
    <location>
        <begin position="300"/>
        <end position="342"/>
    </location>
</feature>
<evidence type="ECO:0000256" key="6">
    <source>
        <dbReference type="SAM" id="Phobius"/>
    </source>
</evidence>
<keyword evidence="12" id="KW-1185">Reference proteome</keyword>
<reference evidence="10 12" key="2">
    <citation type="journal article" date="2013" name="Nature">
        <title>Insights into bilaterian evolution from three spiralian genomes.</title>
        <authorList>
            <person name="Simakov O."/>
            <person name="Marletaz F."/>
            <person name="Cho S.J."/>
            <person name="Edsinger-Gonzales E."/>
            <person name="Havlak P."/>
            <person name="Hellsten U."/>
            <person name="Kuo D.H."/>
            <person name="Larsson T."/>
            <person name="Lv J."/>
            <person name="Arendt D."/>
            <person name="Savage R."/>
            <person name="Osoegawa K."/>
            <person name="de Jong P."/>
            <person name="Grimwood J."/>
            <person name="Chapman J.A."/>
            <person name="Shapiro H."/>
            <person name="Aerts A."/>
            <person name="Otillar R.P."/>
            <person name="Terry A.Y."/>
            <person name="Boore J.L."/>
            <person name="Grigoriev I.V."/>
            <person name="Lindberg D.R."/>
            <person name="Seaver E.C."/>
            <person name="Weisblat D.A."/>
            <person name="Putnam N.H."/>
            <person name="Rokhsar D.S."/>
        </authorList>
    </citation>
    <scope>NUCLEOTIDE SEQUENCE</scope>
</reference>
<dbReference type="InterPro" id="IPR000242">
    <property type="entry name" value="PTP_cat"/>
</dbReference>
<dbReference type="InterPro" id="IPR000742">
    <property type="entry name" value="EGF"/>
</dbReference>
<dbReference type="CDD" id="cd00054">
    <property type="entry name" value="EGF_CA"/>
    <property type="match status" value="1"/>
</dbReference>
<dbReference type="InterPro" id="IPR050348">
    <property type="entry name" value="Protein-Tyr_Phosphatase"/>
</dbReference>
<comment type="caution">
    <text evidence="5">Lacks conserved residue(s) required for the propagation of feature annotation.</text>
</comment>
<keyword evidence="1 5" id="KW-0245">EGF-like domain</keyword>
<dbReference type="InterPro" id="IPR003595">
    <property type="entry name" value="Tyr_Pase_cat"/>
</dbReference>
<evidence type="ECO:0000259" key="9">
    <source>
        <dbReference type="PROSITE" id="PS50056"/>
    </source>
</evidence>
<dbReference type="HOGENOM" id="CLU_293932_0_0_1"/>
<reference evidence="12" key="1">
    <citation type="submission" date="2012-12" db="EMBL/GenBank/DDBJ databases">
        <authorList>
            <person name="Hellsten U."/>
            <person name="Grimwood J."/>
            <person name="Chapman J.A."/>
            <person name="Shapiro H."/>
            <person name="Aerts A."/>
            <person name="Otillar R.P."/>
            <person name="Terry A.Y."/>
            <person name="Boore J.L."/>
            <person name="Simakov O."/>
            <person name="Marletaz F."/>
            <person name="Cho S.-J."/>
            <person name="Edsinger-Gonzales E."/>
            <person name="Havlak P."/>
            <person name="Kuo D.-H."/>
            <person name="Larsson T."/>
            <person name="Lv J."/>
            <person name="Arendt D."/>
            <person name="Savage R."/>
            <person name="Osoegawa K."/>
            <person name="de Jong P."/>
            <person name="Lindberg D.R."/>
            <person name="Seaver E.C."/>
            <person name="Weisblat D.A."/>
            <person name="Putnam N.H."/>
            <person name="Grigoriev I.V."/>
            <person name="Rokhsar D.S."/>
        </authorList>
    </citation>
    <scope>NUCLEOTIDE SEQUENCE</scope>
</reference>
<dbReference type="OrthoDB" id="6516201at2759"/>
<feature type="transmembrane region" description="Helical" evidence="6">
    <location>
        <begin position="360"/>
        <end position="387"/>
    </location>
</feature>
<dbReference type="GO" id="GO:0005509">
    <property type="term" value="F:calcium ion binding"/>
    <property type="evidence" value="ECO:0007669"/>
    <property type="project" value="InterPro"/>
</dbReference>
<dbReference type="InterPro" id="IPR000387">
    <property type="entry name" value="Tyr_Pase_dom"/>
</dbReference>
<evidence type="ECO:0000256" key="5">
    <source>
        <dbReference type="PROSITE-ProRule" id="PRU00076"/>
    </source>
</evidence>
<dbReference type="SMART" id="SM00179">
    <property type="entry name" value="EGF_CA"/>
    <property type="match status" value="1"/>
</dbReference>
<feature type="domain" description="Tyrosine-protein phosphatase" evidence="8">
    <location>
        <begin position="446"/>
        <end position="743"/>
    </location>
</feature>
<dbReference type="SUPFAM" id="SSF49785">
    <property type="entry name" value="Galactose-binding domain-like"/>
    <property type="match status" value="1"/>
</dbReference>
<dbReference type="PROSITE" id="PS01186">
    <property type="entry name" value="EGF_2"/>
    <property type="match status" value="1"/>
</dbReference>
<dbReference type="PROSITE" id="PS50026">
    <property type="entry name" value="EGF_3"/>
    <property type="match status" value="1"/>
</dbReference>
<keyword evidence="3" id="KW-0677">Repeat</keyword>
<evidence type="ECO:0000259" key="7">
    <source>
        <dbReference type="PROSITE" id="PS50026"/>
    </source>
</evidence>
<dbReference type="PROSITE" id="PS01187">
    <property type="entry name" value="EGF_CA"/>
    <property type="match status" value="1"/>
</dbReference>
<dbReference type="eggNOG" id="KOG4228">
    <property type="taxonomic scope" value="Eukaryota"/>
</dbReference>
<dbReference type="SMART" id="SM00404">
    <property type="entry name" value="PTPc_motif"/>
    <property type="match status" value="1"/>
</dbReference>
<dbReference type="CTD" id="20208956"/>
<dbReference type="InterPro" id="IPR000152">
    <property type="entry name" value="EGF-type_Asp/Asn_hydroxyl_site"/>
</dbReference>
<dbReference type="Proteomes" id="UP000015101">
    <property type="component" value="Unassembled WGS sequence"/>
</dbReference>
<dbReference type="CDD" id="cd00047">
    <property type="entry name" value="PTPc"/>
    <property type="match status" value="1"/>
</dbReference>
<dbReference type="InterPro" id="IPR049883">
    <property type="entry name" value="NOTCH1_EGF-like"/>
</dbReference>
<dbReference type="AlphaFoldDB" id="T1FJF7"/>
<dbReference type="InterPro" id="IPR029021">
    <property type="entry name" value="Prot-tyrosine_phosphatase-like"/>
</dbReference>
<dbReference type="Pfam" id="PF07645">
    <property type="entry name" value="EGF_CA"/>
    <property type="match status" value="1"/>
</dbReference>
<evidence type="ECO:0000256" key="4">
    <source>
        <dbReference type="ARBA" id="ARBA00023157"/>
    </source>
</evidence>